<dbReference type="SMART" id="SM00439">
    <property type="entry name" value="BAH"/>
    <property type="match status" value="1"/>
</dbReference>
<accession>B9RB66</accession>
<dbReference type="CDD" id="cd00183">
    <property type="entry name" value="TFIIS_I"/>
    <property type="match status" value="1"/>
</dbReference>
<dbReference type="InParanoid" id="B9RB66"/>
<evidence type="ECO:0000313" key="8">
    <source>
        <dbReference type="Proteomes" id="UP000008311"/>
    </source>
</evidence>
<feature type="domain" description="BAH" evidence="5">
    <location>
        <begin position="135"/>
        <end position="250"/>
    </location>
</feature>
<evidence type="ECO:0000259" key="5">
    <source>
        <dbReference type="PROSITE" id="PS51038"/>
    </source>
</evidence>
<feature type="compositionally biased region" description="Low complexity" evidence="4">
    <location>
        <begin position="615"/>
        <end position="629"/>
    </location>
</feature>
<feature type="compositionally biased region" description="Polar residues" evidence="4">
    <location>
        <begin position="562"/>
        <end position="586"/>
    </location>
</feature>
<feature type="region of interest" description="Disordered" evidence="4">
    <location>
        <begin position="1106"/>
        <end position="1151"/>
    </location>
</feature>
<evidence type="ECO:0000256" key="1">
    <source>
        <dbReference type="ARBA" id="ARBA00004123"/>
    </source>
</evidence>
<dbReference type="SUPFAM" id="SSF47676">
    <property type="entry name" value="Conserved domain common to transcription factors TFIIS, elongin A, CRSP70"/>
    <property type="match status" value="1"/>
</dbReference>
<evidence type="ECO:0000313" key="7">
    <source>
        <dbReference type="EMBL" id="EEF52043.1"/>
    </source>
</evidence>
<evidence type="ECO:0000256" key="3">
    <source>
        <dbReference type="PROSITE-ProRule" id="PRU00649"/>
    </source>
</evidence>
<feature type="compositionally biased region" description="Polar residues" evidence="4">
    <location>
        <begin position="773"/>
        <end position="786"/>
    </location>
</feature>
<dbReference type="SMART" id="SM00509">
    <property type="entry name" value="TFS2N"/>
    <property type="match status" value="1"/>
</dbReference>
<dbReference type="GO" id="GO:0003682">
    <property type="term" value="F:chromatin binding"/>
    <property type="evidence" value="ECO:0007669"/>
    <property type="project" value="InterPro"/>
</dbReference>
<organism evidence="7 8">
    <name type="scientific">Ricinus communis</name>
    <name type="common">Castor bean</name>
    <dbReference type="NCBI Taxonomy" id="3988"/>
    <lineage>
        <taxon>Eukaryota</taxon>
        <taxon>Viridiplantae</taxon>
        <taxon>Streptophyta</taxon>
        <taxon>Embryophyta</taxon>
        <taxon>Tracheophyta</taxon>
        <taxon>Spermatophyta</taxon>
        <taxon>Magnoliopsida</taxon>
        <taxon>eudicotyledons</taxon>
        <taxon>Gunneridae</taxon>
        <taxon>Pentapetalae</taxon>
        <taxon>rosids</taxon>
        <taxon>fabids</taxon>
        <taxon>Malpighiales</taxon>
        <taxon>Euphorbiaceae</taxon>
        <taxon>Acalyphoideae</taxon>
        <taxon>Acalypheae</taxon>
        <taxon>Ricinus</taxon>
    </lineage>
</organism>
<evidence type="ECO:0000256" key="4">
    <source>
        <dbReference type="SAM" id="MobiDB-lite"/>
    </source>
</evidence>
<feature type="compositionally biased region" description="Polar residues" evidence="4">
    <location>
        <begin position="888"/>
        <end position="911"/>
    </location>
</feature>
<keyword evidence="2 3" id="KW-0539">Nucleus</keyword>
<feature type="region of interest" description="Disordered" evidence="4">
    <location>
        <begin position="276"/>
        <end position="347"/>
    </location>
</feature>
<sequence>MLTQAKEKNPEKSFSCQKQNIYIIPFFTLPMCVLEQLGDSTIFLCPSPARSAHISLLFRSTQKESAEERIDGSLKGKCKKAMHGRVYEERKKGRHMWTEPTRGNSVVGVVAASCDVSSSNSLLSPANDSFFKDGRRISVGDCALFKPPQNSPPFIGIIRWLATGKENQLKLCVNWLYRPAEVKLGKGILLEAAPNEVFYSFHKDEIPAASLLHPCKVAFLAKGVELPSGISSFVCRRVYDITNKCLWWLTDQDYIHERQEEVDKLLYKTRIEMNATVQPGGRSPKPMNGPTSASHLKSGSDSLHNSASSFPSQVKGKKRERGDQGSEPVKKERPSKMDDSDSIQLRTESSWRSEISKFTEKGGLIDSEGVEKLVQLMLPERNDKKIDLVGRSVLASVVAATDKFDCLTRFVQLRGLPVFDEWLQEVHKGKIGDVIVPKDGDKSIEEFLFVLLRALDKLPVNLHALQMCNIGKSVNHLRTHKNLEIQKKARSLVDTWKKRVEAEMDAKSGSNQAVSWAARPRLPEVSHGGNRHLSASSEVAMKSSAAQISASKNTPVKLVQGETATKSTSASPGSLKSAPSSASVGNNIKDGQPRNTGVNGGSEPPLTVAGDEKSSSSSQSPNNSQSCSSDHGKTGGYSGKEDARSSTAISMTANKIIGGSSRHRKSANGFPGHTSSGVQKEIGSSRNSSSHRNPGSEKLPLSSLTCEKAVDVPVAEGNNHKLIVKLSNRGRSPARSGSGGSFEDPSVMNSRASSPVLSEKHDLKEKNDVYRANTVSDVNNESWQSNDSKEFLTGSDEGDGSPATVPDEDNSRTGDDTRKLIEIPKAASSSSGNERKSGKLHEASFSSINALIESCVKYSEANASMSVGDDVGMNLLASVAAGEMSKSDMASPSPSPQRNVTVPEHSYTSTDLRMKSSPIDSLALNRGQSVDDEHEKGTTILSNSLVMNTEDKPILISHEQPTGDHNAHLNSSIMDAQQVAEPCIESNVKSEETSVGTSLALPSASAVDKTVDGGGTGTWEEKVRGKLNACGLSDAKEELCNSFENEEKVDRLAVVGTEAAVRPSPLPSMEINSEKKKKMINELKSSVQAEQKPAAMMLSGSTNGREVLQHSESGDDMVSGSVSEVKGENTVKTEGGSQSLGVQKTEKESNIGSAVANQKNDCMESLEGSQVKEQHVGGPVPPHEVSPEAVQESEQQSRSKGSKLVGTEADEAEECTSAAVDVAVPSAVVESDMEAKVEFDLNEGFNGDDGRFGELNNLITPECSTSVQLVSPLPLSVSSASGGLPASITVASAAKRPFIPPEDLLKSRGELGWKGSAATSAFRPAEPRKSLETPVSNTIISLPDVPAAKPSRPPLDIDLNVPDERIFEDMACQSTAQGNCDLSHDEPLGSAPVRSSGGLDLDLNRVDELADIGNHLTSNGRRLDVQLHPVKSPSSGILNGEVSVRRNFDLNDGPLVDEVSGEPSSFGQHTRNSVPSHLPPVSALRINNVEMGNFSSWFSPGHPYPAVTIQPILPGRGEQPFPVVAPGGPQRMLTPTANTPFSPDIFRGSVLSSSPAVPFTSTPFQYPVFPFGTSFPLPSATFPGGSTSYVDASAGSRLCFPAMPSQVLAPAGAVQSHYSRPFVVSVADSNNTSAESSRKWGQQGLDLNAGPLGPDIEGKDETSSLASRQLSVASSQSLVEEQSRIYQVAGGSVLKRKEPDGGWENYKHSSWH</sequence>
<evidence type="ECO:0000259" key="6">
    <source>
        <dbReference type="PROSITE" id="PS51319"/>
    </source>
</evidence>
<dbReference type="eggNOG" id="KOG1886">
    <property type="taxonomic scope" value="Eukaryota"/>
</dbReference>
<name>B9RB66_RICCO</name>
<dbReference type="STRING" id="3988.B9RB66"/>
<feature type="compositionally biased region" description="Basic and acidic residues" evidence="4">
    <location>
        <begin position="809"/>
        <end position="819"/>
    </location>
</feature>
<feature type="region of interest" description="Disordered" evidence="4">
    <location>
        <begin position="1168"/>
        <end position="1211"/>
    </location>
</feature>
<dbReference type="Proteomes" id="UP000008311">
    <property type="component" value="Unassembled WGS sequence"/>
</dbReference>
<feature type="compositionally biased region" description="Polar residues" evidence="4">
    <location>
        <begin position="673"/>
        <end position="693"/>
    </location>
</feature>
<feature type="region of interest" description="Disordered" evidence="4">
    <location>
        <begin position="503"/>
        <end position="702"/>
    </location>
</feature>
<feature type="domain" description="TFIIS N-terminal" evidence="6">
    <location>
        <begin position="426"/>
        <end position="503"/>
    </location>
</feature>
<dbReference type="Gene3D" id="2.30.30.490">
    <property type="match status" value="1"/>
</dbReference>
<feature type="compositionally biased region" description="Polar residues" evidence="4">
    <location>
        <begin position="747"/>
        <end position="756"/>
    </location>
</feature>
<protein>
    <submittedName>
        <fullName evidence="7">DNA binding protein, putative</fullName>
    </submittedName>
</protein>
<feature type="compositionally biased region" description="Basic and acidic residues" evidence="4">
    <location>
        <begin position="320"/>
        <end position="339"/>
    </location>
</feature>
<feature type="region of interest" description="Disordered" evidence="4">
    <location>
        <begin position="1459"/>
        <end position="1478"/>
    </location>
</feature>
<dbReference type="FunCoup" id="B9RB66">
    <property type="interactions" value="2382"/>
</dbReference>
<feature type="region of interest" description="Disordered" evidence="4">
    <location>
        <begin position="886"/>
        <end position="912"/>
    </location>
</feature>
<keyword evidence="8" id="KW-1185">Reference proteome</keyword>
<feature type="compositionally biased region" description="Polar residues" evidence="4">
    <location>
        <begin position="544"/>
        <end position="554"/>
    </location>
</feature>
<feature type="compositionally biased region" description="Basic and acidic residues" evidence="4">
    <location>
        <begin position="758"/>
        <end position="769"/>
    </location>
</feature>
<dbReference type="PANTHER" id="PTHR46548">
    <property type="entry name" value="BAH AND TFIIS DOMAIN-CONTAINING PROTEIN-RELATED"/>
    <property type="match status" value="1"/>
</dbReference>
<feature type="compositionally biased region" description="Polar residues" evidence="4">
    <location>
        <begin position="1132"/>
        <end position="1142"/>
    </location>
</feature>
<dbReference type="EMBL" id="EQ973773">
    <property type="protein sequence ID" value="EEF52043.1"/>
    <property type="molecule type" value="Genomic_DNA"/>
</dbReference>
<dbReference type="Pfam" id="PF01426">
    <property type="entry name" value="BAH"/>
    <property type="match status" value="1"/>
</dbReference>
<dbReference type="InterPro" id="IPR035441">
    <property type="entry name" value="TFIIS/LEDGF_dom_sf"/>
</dbReference>
<dbReference type="InterPro" id="IPR043151">
    <property type="entry name" value="BAH_sf"/>
</dbReference>
<feature type="region of interest" description="Disordered" evidence="4">
    <location>
        <begin position="1633"/>
        <end position="1664"/>
    </location>
</feature>
<dbReference type="PROSITE" id="PS51038">
    <property type="entry name" value="BAH"/>
    <property type="match status" value="1"/>
</dbReference>
<feature type="region of interest" description="Disordered" evidence="4">
    <location>
        <begin position="724"/>
        <end position="819"/>
    </location>
</feature>
<dbReference type="GO" id="GO:0005634">
    <property type="term" value="C:nucleus"/>
    <property type="evidence" value="ECO:0007669"/>
    <property type="project" value="UniProtKB-SubCell"/>
</dbReference>
<gene>
    <name evidence="7" type="ORF">RCOM_1511900</name>
</gene>
<feature type="compositionally biased region" description="Polar residues" evidence="4">
    <location>
        <begin position="289"/>
        <end position="312"/>
    </location>
</feature>
<dbReference type="InterPro" id="IPR001025">
    <property type="entry name" value="BAH_dom"/>
</dbReference>
<proteinExistence type="predicted"/>
<reference evidence="8" key="1">
    <citation type="journal article" date="2010" name="Nat. Biotechnol.">
        <title>Draft genome sequence of the oilseed species Ricinus communis.</title>
        <authorList>
            <person name="Chan A.P."/>
            <person name="Crabtree J."/>
            <person name="Zhao Q."/>
            <person name="Lorenzi H."/>
            <person name="Orvis J."/>
            <person name="Puiu D."/>
            <person name="Melake-Berhan A."/>
            <person name="Jones K.M."/>
            <person name="Redman J."/>
            <person name="Chen G."/>
            <person name="Cahoon E.B."/>
            <person name="Gedil M."/>
            <person name="Stanke M."/>
            <person name="Haas B.J."/>
            <person name="Wortman J.R."/>
            <person name="Fraser-Liggett C.M."/>
            <person name="Ravel J."/>
            <person name="Rabinowicz P.D."/>
        </authorList>
    </citation>
    <scope>NUCLEOTIDE SEQUENCE [LARGE SCALE GENOMIC DNA]</scope>
    <source>
        <strain evidence="8">cv. Hale</strain>
    </source>
</reference>
<dbReference type="InterPro" id="IPR003617">
    <property type="entry name" value="TFIIS/CRSP70_N_sub"/>
</dbReference>
<dbReference type="PROSITE" id="PS51319">
    <property type="entry name" value="TFIIS_N"/>
    <property type="match status" value="1"/>
</dbReference>
<dbReference type="PANTHER" id="PTHR46548:SF1">
    <property type="entry name" value="BAH AND TFIIS DOMAIN-CONTAINING PROTEIN-RELATED"/>
    <property type="match status" value="1"/>
</dbReference>
<evidence type="ECO:0000256" key="2">
    <source>
        <dbReference type="ARBA" id="ARBA00023242"/>
    </source>
</evidence>
<feature type="compositionally biased region" description="Polar residues" evidence="4">
    <location>
        <begin position="1462"/>
        <end position="1475"/>
    </location>
</feature>
<dbReference type="Gene3D" id="1.20.930.10">
    <property type="entry name" value="Conserved domain common to transcription factors TFIIS, elongin A, CRSP70"/>
    <property type="match status" value="1"/>
</dbReference>
<dbReference type="InterPro" id="IPR017923">
    <property type="entry name" value="TFIIS_N"/>
</dbReference>
<dbReference type="Pfam" id="PF08711">
    <property type="entry name" value="Med26"/>
    <property type="match status" value="1"/>
</dbReference>
<comment type="subcellular location">
    <subcellularLocation>
        <location evidence="1 3">Nucleus</location>
    </subcellularLocation>
</comment>